<comment type="caution">
    <text evidence="2">The sequence shown here is derived from an EMBL/GenBank/DDBJ whole genome shotgun (WGS) entry which is preliminary data.</text>
</comment>
<dbReference type="InterPro" id="IPR050583">
    <property type="entry name" value="Mycobacterial_A85_antigen"/>
</dbReference>
<dbReference type="PANTHER" id="PTHR48098:SF6">
    <property type="entry name" value="FERRI-BACILLIBACTIN ESTERASE BESA"/>
    <property type="match status" value="1"/>
</dbReference>
<dbReference type="Pfam" id="PF00756">
    <property type="entry name" value="Esterase"/>
    <property type="match status" value="1"/>
</dbReference>
<keyword evidence="3" id="KW-1185">Reference proteome</keyword>
<dbReference type="InterPro" id="IPR000801">
    <property type="entry name" value="Esterase-like"/>
</dbReference>
<dbReference type="InterPro" id="IPR029058">
    <property type="entry name" value="AB_hydrolase_fold"/>
</dbReference>
<protein>
    <submittedName>
        <fullName evidence="2">Esterase</fullName>
    </submittedName>
</protein>
<dbReference type="InterPro" id="IPR011990">
    <property type="entry name" value="TPR-like_helical_dom_sf"/>
</dbReference>
<dbReference type="SUPFAM" id="SSF53474">
    <property type="entry name" value="alpha/beta-Hydrolases"/>
    <property type="match status" value="1"/>
</dbReference>
<sequence>MKKSIFFIFTCLFTVYGYSQAIYESFRSIKLDQSRELKIQLPRNYNKNVDKIYPLIVVLDGDYLFEPVAGNVDYFSYWEDMPESIVVGINQRKTREDDCRYDSAEFLPDLKGAEFFEFIGQELLPYLNKTYRTAQLKIIVGHDYTGNFINYFLFKDNPIFQGYICLSPELAPPMAERITNKLSTSSEIWYYLATATNDAENIKKEVIALDEKMQAVENTEMDYFFDNFDESSHYTLVGRAIPKALEGIFEMYRPISKKTYKEVLLTLEETSPYDYLVDMYQTTEKLYGIKRKIRVNDFIAVSTAIEKNKNWSELEPLGKLAIKEHPDTMLGYYYLGMFYEQTGEPKKAMRAYENGFQLSEVAFLTKDYMLDKVNKIKEDFGW</sequence>
<feature type="coiled-coil region" evidence="1">
    <location>
        <begin position="192"/>
        <end position="219"/>
    </location>
</feature>
<accession>A0A504JLJ1</accession>
<dbReference type="OrthoDB" id="1142077at2"/>
<evidence type="ECO:0000313" key="2">
    <source>
        <dbReference type="EMBL" id="TPN87619.1"/>
    </source>
</evidence>
<dbReference type="Gene3D" id="3.40.50.1820">
    <property type="entry name" value="alpha/beta hydrolase"/>
    <property type="match status" value="1"/>
</dbReference>
<keyword evidence="1" id="KW-0175">Coiled coil</keyword>
<dbReference type="AlphaFoldDB" id="A0A504JLJ1"/>
<dbReference type="PANTHER" id="PTHR48098">
    <property type="entry name" value="ENTEROCHELIN ESTERASE-RELATED"/>
    <property type="match status" value="1"/>
</dbReference>
<organism evidence="2 3">
    <name type="scientific">Aquimarina algicola</name>
    <dbReference type="NCBI Taxonomy" id="2589995"/>
    <lineage>
        <taxon>Bacteria</taxon>
        <taxon>Pseudomonadati</taxon>
        <taxon>Bacteroidota</taxon>
        <taxon>Flavobacteriia</taxon>
        <taxon>Flavobacteriales</taxon>
        <taxon>Flavobacteriaceae</taxon>
        <taxon>Aquimarina</taxon>
    </lineage>
</organism>
<evidence type="ECO:0000313" key="3">
    <source>
        <dbReference type="Proteomes" id="UP000315540"/>
    </source>
</evidence>
<proteinExistence type="predicted"/>
<dbReference type="RefSeq" id="WP_140592259.1">
    <property type="nucleotide sequence ID" value="NZ_VFWZ01000002.1"/>
</dbReference>
<dbReference type="SUPFAM" id="SSF48452">
    <property type="entry name" value="TPR-like"/>
    <property type="match status" value="1"/>
</dbReference>
<name>A0A504JLJ1_9FLAO</name>
<reference evidence="2 3" key="1">
    <citation type="submission" date="2019-06" db="EMBL/GenBank/DDBJ databases">
        <authorList>
            <person name="Meng X."/>
        </authorList>
    </citation>
    <scope>NUCLEOTIDE SEQUENCE [LARGE SCALE GENOMIC DNA]</scope>
    <source>
        <strain evidence="2 3">M625</strain>
    </source>
</reference>
<dbReference type="Proteomes" id="UP000315540">
    <property type="component" value="Unassembled WGS sequence"/>
</dbReference>
<evidence type="ECO:0000256" key="1">
    <source>
        <dbReference type="SAM" id="Coils"/>
    </source>
</evidence>
<dbReference type="Gene3D" id="1.25.40.10">
    <property type="entry name" value="Tetratricopeptide repeat domain"/>
    <property type="match status" value="1"/>
</dbReference>
<gene>
    <name evidence="2" type="ORF">FHK87_08555</name>
</gene>
<dbReference type="EMBL" id="VFWZ01000002">
    <property type="protein sequence ID" value="TPN87619.1"/>
    <property type="molecule type" value="Genomic_DNA"/>
</dbReference>